<keyword evidence="2 5" id="KW-0812">Transmembrane</keyword>
<feature type="transmembrane region" description="Helical" evidence="5">
    <location>
        <begin position="143"/>
        <end position="166"/>
    </location>
</feature>
<evidence type="ECO:0000256" key="3">
    <source>
        <dbReference type="ARBA" id="ARBA00022989"/>
    </source>
</evidence>
<evidence type="ECO:0000256" key="1">
    <source>
        <dbReference type="ARBA" id="ARBA00004141"/>
    </source>
</evidence>
<feature type="transmembrane region" description="Helical" evidence="5">
    <location>
        <begin position="91"/>
        <end position="112"/>
    </location>
</feature>
<organism evidence="6 7">
    <name type="scientific">Advenella kashmirensis</name>
    <dbReference type="NCBI Taxonomy" id="310575"/>
    <lineage>
        <taxon>Bacteria</taxon>
        <taxon>Pseudomonadati</taxon>
        <taxon>Pseudomonadota</taxon>
        <taxon>Betaproteobacteria</taxon>
        <taxon>Burkholderiales</taxon>
        <taxon>Alcaligenaceae</taxon>
    </lineage>
</organism>
<protein>
    <recommendedName>
        <fullName evidence="8">LrgB family protein</fullName>
    </recommendedName>
</protein>
<keyword evidence="4 5" id="KW-0472">Membrane</keyword>
<keyword evidence="3 5" id="KW-1133">Transmembrane helix</keyword>
<dbReference type="Pfam" id="PF04172">
    <property type="entry name" value="LrgB"/>
    <property type="match status" value="1"/>
</dbReference>
<dbReference type="EMBL" id="DOEK01000016">
    <property type="protein sequence ID" value="HBP29158.1"/>
    <property type="molecule type" value="Genomic_DNA"/>
</dbReference>
<reference evidence="6 7" key="1">
    <citation type="journal article" date="2018" name="Nat. Biotechnol.">
        <title>A standardized bacterial taxonomy based on genome phylogeny substantially revises the tree of life.</title>
        <authorList>
            <person name="Parks D.H."/>
            <person name="Chuvochina M."/>
            <person name="Waite D.W."/>
            <person name="Rinke C."/>
            <person name="Skarshewski A."/>
            <person name="Chaumeil P.A."/>
            <person name="Hugenholtz P."/>
        </authorList>
    </citation>
    <scope>NUCLEOTIDE SEQUENCE [LARGE SCALE GENOMIC DNA]</scope>
    <source>
        <strain evidence="6">UBA10707</strain>
    </source>
</reference>
<dbReference type="AlphaFoldDB" id="A0A356LEF4"/>
<gene>
    <name evidence="6" type="ORF">DD666_07060</name>
</gene>
<evidence type="ECO:0000256" key="5">
    <source>
        <dbReference type="SAM" id="Phobius"/>
    </source>
</evidence>
<accession>A0A356LEF4</accession>
<sequence>MLAVLTGLLLTIMAYCLASWLFARSGYFPLLNPVLVATTLIILVLRFLNIEYSSYLLGAHYLSLLLGPATVGLAVPIAMHSRTIKKKLRPIVLALVVSSLVAVCTSVGLAWLMGADRNILIGLSVKAATMPIALELARSLDGAIALTAAFVFFTGILGATIGPFIFKWMNIRHDDVRGFAMGVTSHVIGTATEFKHSQEAGSYASLGMSLNGIFTAIVIPVLYFLFF</sequence>
<feature type="transmembrane region" description="Helical" evidence="5">
    <location>
        <begin position="203"/>
        <end position="226"/>
    </location>
</feature>
<dbReference type="Proteomes" id="UP000264036">
    <property type="component" value="Unassembled WGS sequence"/>
</dbReference>
<evidence type="ECO:0000256" key="2">
    <source>
        <dbReference type="ARBA" id="ARBA00022692"/>
    </source>
</evidence>
<evidence type="ECO:0000313" key="6">
    <source>
        <dbReference type="EMBL" id="HBP29158.1"/>
    </source>
</evidence>
<name>A0A356LEF4_9BURK</name>
<feature type="transmembrane region" description="Helical" evidence="5">
    <location>
        <begin position="28"/>
        <end position="48"/>
    </location>
</feature>
<evidence type="ECO:0000256" key="4">
    <source>
        <dbReference type="ARBA" id="ARBA00023136"/>
    </source>
</evidence>
<evidence type="ECO:0008006" key="8">
    <source>
        <dbReference type="Google" id="ProtNLM"/>
    </source>
</evidence>
<proteinExistence type="predicted"/>
<dbReference type="PANTHER" id="PTHR30249">
    <property type="entry name" value="PUTATIVE SEROTONIN TRANSPORTER"/>
    <property type="match status" value="1"/>
</dbReference>
<comment type="subcellular location">
    <subcellularLocation>
        <location evidence="1">Membrane</location>
        <topology evidence="1">Multi-pass membrane protein</topology>
    </subcellularLocation>
</comment>
<dbReference type="InterPro" id="IPR007300">
    <property type="entry name" value="CidB/LrgB"/>
</dbReference>
<feature type="transmembrane region" description="Helical" evidence="5">
    <location>
        <begin position="55"/>
        <end position="79"/>
    </location>
</feature>
<comment type="caution">
    <text evidence="6">The sequence shown here is derived from an EMBL/GenBank/DDBJ whole genome shotgun (WGS) entry which is preliminary data.</text>
</comment>
<evidence type="ECO:0000313" key="7">
    <source>
        <dbReference type="Proteomes" id="UP000264036"/>
    </source>
</evidence>
<dbReference type="PANTHER" id="PTHR30249:SF0">
    <property type="entry name" value="PLASTIDAL GLYCOLATE_GLYCERATE TRANSLOCATOR 1, CHLOROPLASTIC"/>
    <property type="match status" value="1"/>
</dbReference>
<dbReference type="GO" id="GO:0016020">
    <property type="term" value="C:membrane"/>
    <property type="evidence" value="ECO:0007669"/>
    <property type="project" value="UniProtKB-SubCell"/>
</dbReference>